<dbReference type="AlphaFoldDB" id="A0A7X5Y3C8"/>
<dbReference type="Proteomes" id="UP000531251">
    <property type="component" value="Unassembled WGS sequence"/>
</dbReference>
<name>A0A7X5Y3C8_9SPHN</name>
<sequence length="44" mass="4667">MFSLIALYFAHRRMAATGQLIPANVRALAAANEQEALAVLPLAA</sequence>
<reference evidence="1 2" key="1">
    <citation type="submission" date="2020-03" db="EMBL/GenBank/DDBJ databases">
        <title>Genomic Encyclopedia of Type Strains, Phase IV (KMG-IV): sequencing the most valuable type-strain genomes for metagenomic binning, comparative biology and taxonomic classification.</title>
        <authorList>
            <person name="Goeker M."/>
        </authorList>
    </citation>
    <scope>NUCLEOTIDE SEQUENCE [LARGE SCALE GENOMIC DNA]</scope>
    <source>
        <strain evidence="1 2">DSM 7225</strain>
    </source>
</reference>
<organism evidence="1 2">
    <name type="scientific">Sphingomonas trueperi</name>
    <dbReference type="NCBI Taxonomy" id="53317"/>
    <lineage>
        <taxon>Bacteria</taxon>
        <taxon>Pseudomonadati</taxon>
        <taxon>Pseudomonadota</taxon>
        <taxon>Alphaproteobacteria</taxon>
        <taxon>Sphingomonadales</taxon>
        <taxon>Sphingomonadaceae</taxon>
        <taxon>Sphingomonas</taxon>
    </lineage>
</organism>
<dbReference type="RefSeq" id="WP_277600108.1">
    <property type="nucleotide sequence ID" value="NZ_BAAADY010000018.1"/>
</dbReference>
<evidence type="ECO:0000313" key="2">
    <source>
        <dbReference type="Proteomes" id="UP000531251"/>
    </source>
</evidence>
<gene>
    <name evidence="1" type="ORF">GGR89_003013</name>
</gene>
<evidence type="ECO:0000313" key="1">
    <source>
        <dbReference type="EMBL" id="NJB98676.1"/>
    </source>
</evidence>
<comment type="caution">
    <text evidence="1">The sequence shown here is derived from an EMBL/GenBank/DDBJ whole genome shotgun (WGS) entry which is preliminary data.</text>
</comment>
<accession>A0A7X5Y3C8</accession>
<dbReference type="EMBL" id="JAATJB010000010">
    <property type="protein sequence ID" value="NJB98676.1"/>
    <property type="molecule type" value="Genomic_DNA"/>
</dbReference>
<keyword evidence="2" id="KW-1185">Reference proteome</keyword>
<protein>
    <submittedName>
        <fullName evidence="1">Uncharacterized protein</fullName>
    </submittedName>
</protein>
<proteinExistence type="predicted"/>